<evidence type="ECO:0000256" key="1">
    <source>
        <dbReference type="SAM" id="MobiDB-lite"/>
    </source>
</evidence>
<evidence type="ECO:0000259" key="2">
    <source>
        <dbReference type="Pfam" id="PF17921"/>
    </source>
</evidence>
<feature type="domain" description="Integrase zinc-binding" evidence="2">
    <location>
        <begin position="107"/>
        <end position="159"/>
    </location>
</feature>
<feature type="compositionally biased region" description="Low complexity" evidence="1">
    <location>
        <begin position="40"/>
        <end position="49"/>
    </location>
</feature>
<dbReference type="InterPro" id="IPR041588">
    <property type="entry name" value="Integrase_H2C2"/>
</dbReference>
<gene>
    <name evidence="3" type="primary">PARPA_08498.1 scaffold 33206</name>
</gene>
<dbReference type="AlphaFoldDB" id="A0A0B7NFN0"/>
<dbReference type="Proteomes" id="UP000054107">
    <property type="component" value="Unassembled WGS sequence"/>
</dbReference>
<dbReference type="EMBL" id="LN731150">
    <property type="protein sequence ID" value="CEP14322.1"/>
    <property type="molecule type" value="Genomic_DNA"/>
</dbReference>
<name>A0A0B7NFN0_9FUNG</name>
<evidence type="ECO:0000313" key="3">
    <source>
        <dbReference type="EMBL" id="CEP14322.1"/>
    </source>
</evidence>
<feature type="compositionally biased region" description="Basic and acidic residues" evidence="1">
    <location>
        <begin position="50"/>
        <end position="63"/>
    </location>
</feature>
<organism evidence="3 4">
    <name type="scientific">Parasitella parasitica</name>
    <dbReference type="NCBI Taxonomy" id="35722"/>
    <lineage>
        <taxon>Eukaryota</taxon>
        <taxon>Fungi</taxon>
        <taxon>Fungi incertae sedis</taxon>
        <taxon>Mucoromycota</taxon>
        <taxon>Mucoromycotina</taxon>
        <taxon>Mucoromycetes</taxon>
        <taxon>Mucorales</taxon>
        <taxon>Mucorineae</taxon>
        <taxon>Mucoraceae</taxon>
        <taxon>Parasitella</taxon>
    </lineage>
</organism>
<dbReference type="Pfam" id="PF17921">
    <property type="entry name" value="Integrase_H2C2"/>
    <property type="match status" value="1"/>
</dbReference>
<evidence type="ECO:0000313" key="4">
    <source>
        <dbReference type="Proteomes" id="UP000054107"/>
    </source>
</evidence>
<proteinExistence type="predicted"/>
<dbReference type="STRING" id="35722.A0A0B7NFN0"/>
<feature type="region of interest" description="Disordered" evidence="1">
    <location>
        <begin position="38"/>
        <end position="88"/>
    </location>
</feature>
<feature type="non-terminal residue" evidence="3">
    <location>
        <position position="1"/>
    </location>
</feature>
<accession>A0A0B7NFN0</accession>
<keyword evidence="4" id="KW-1185">Reference proteome</keyword>
<dbReference type="Gene3D" id="1.10.340.70">
    <property type="match status" value="1"/>
</dbReference>
<reference evidence="3 4" key="1">
    <citation type="submission" date="2014-09" db="EMBL/GenBank/DDBJ databases">
        <authorList>
            <person name="Ellenberger Sabrina"/>
        </authorList>
    </citation>
    <scope>NUCLEOTIDE SEQUENCE [LARGE SCALE GENOMIC DNA]</scope>
    <source>
        <strain evidence="3 4">CBS 412.66</strain>
    </source>
</reference>
<protein>
    <recommendedName>
        <fullName evidence="2">Integrase zinc-binding domain-containing protein</fullName>
    </recommendedName>
</protein>
<sequence>GMDNILADRLSRIFVPDTKKLEGSGTLARRAAVMKRTIDSVESSNNSNNEHAKKQRIDSKENTKSSIIPDVDDEQHLSKTASPENKQQDTDLFIYASHLDVYETPKDEEQKKELLEKSHLLGHYGITAMEQIIHEEYQMHWKGLRKDIEHYVKNCSKCRVIIGFSI</sequence>